<sequence length="82" mass="9665">MLVRLGHPDAAQAALEGIRARGDWFAPALLKYDPDLEELRKRPEFQALVRDFEARLEQERARARPELLRMQPWPRTRLPRCC</sequence>
<gene>
    <name evidence="1" type="ORF">HNR42_002242</name>
</gene>
<proteinExistence type="predicted"/>
<dbReference type="RefSeq" id="WP_183987558.1">
    <property type="nucleotide sequence ID" value="NZ_JACHHG010000007.1"/>
</dbReference>
<dbReference type="EMBL" id="JACHHG010000007">
    <property type="protein sequence ID" value="MBB6098807.1"/>
    <property type="molecule type" value="Genomic_DNA"/>
</dbReference>
<name>A0A841HZI3_9DEIO</name>
<comment type="caution">
    <text evidence="1">The sequence shown here is derived from an EMBL/GenBank/DDBJ whole genome shotgun (WGS) entry which is preliminary data.</text>
</comment>
<dbReference type="Proteomes" id="UP000569951">
    <property type="component" value="Unassembled WGS sequence"/>
</dbReference>
<organism evidence="1 2">
    <name type="scientific">Deinobacterium chartae</name>
    <dbReference type="NCBI Taxonomy" id="521158"/>
    <lineage>
        <taxon>Bacteria</taxon>
        <taxon>Thermotogati</taxon>
        <taxon>Deinococcota</taxon>
        <taxon>Deinococci</taxon>
        <taxon>Deinococcales</taxon>
        <taxon>Deinococcaceae</taxon>
        <taxon>Deinobacterium</taxon>
    </lineage>
</organism>
<accession>A0A841HZI3</accession>
<keyword evidence="2" id="KW-1185">Reference proteome</keyword>
<evidence type="ECO:0000313" key="2">
    <source>
        <dbReference type="Proteomes" id="UP000569951"/>
    </source>
</evidence>
<dbReference type="AlphaFoldDB" id="A0A841HZI3"/>
<evidence type="ECO:0000313" key="1">
    <source>
        <dbReference type="EMBL" id="MBB6098807.1"/>
    </source>
</evidence>
<protein>
    <submittedName>
        <fullName evidence="1">Uncharacterized protein</fullName>
    </submittedName>
</protein>
<reference evidence="1 2" key="1">
    <citation type="submission" date="2020-08" db="EMBL/GenBank/DDBJ databases">
        <title>Genomic Encyclopedia of Type Strains, Phase IV (KMG-IV): sequencing the most valuable type-strain genomes for metagenomic binning, comparative biology and taxonomic classification.</title>
        <authorList>
            <person name="Goeker M."/>
        </authorList>
    </citation>
    <scope>NUCLEOTIDE SEQUENCE [LARGE SCALE GENOMIC DNA]</scope>
    <source>
        <strain evidence="1 2">DSM 21458</strain>
    </source>
</reference>